<keyword evidence="1" id="KW-0472">Membrane</keyword>
<feature type="transmembrane region" description="Helical" evidence="1">
    <location>
        <begin position="400"/>
        <end position="422"/>
    </location>
</feature>
<dbReference type="Gene3D" id="2.10.25.10">
    <property type="entry name" value="Laminin"/>
    <property type="match status" value="1"/>
</dbReference>
<feature type="transmembrane region" description="Helical" evidence="1">
    <location>
        <begin position="47"/>
        <end position="68"/>
    </location>
</feature>
<evidence type="ECO:0000259" key="2">
    <source>
        <dbReference type="PROSITE" id="PS01186"/>
    </source>
</evidence>
<dbReference type="PROSITE" id="PS01186">
    <property type="entry name" value="EGF_2"/>
    <property type="match status" value="1"/>
</dbReference>
<organism evidence="3 4">
    <name type="scientific">Blepharisma stoltei</name>
    <dbReference type="NCBI Taxonomy" id="1481888"/>
    <lineage>
        <taxon>Eukaryota</taxon>
        <taxon>Sar</taxon>
        <taxon>Alveolata</taxon>
        <taxon>Ciliophora</taxon>
        <taxon>Postciliodesmatophora</taxon>
        <taxon>Heterotrichea</taxon>
        <taxon>Heterotrichida</taxon>
        <taxon>Blepharismidae</taxon>
        <taxon>Blepharisma</taxon>
    </lineage>
</organism>
<dbReference type="InterPro" id="IPR000742">
    <property type="entry name" value="EGF"/>
</dbReference>
<accession>A0AAU9IEX3</accession>
<dbReference type="Pfam" id="PF23106">
    <property type="entry name" value="EGF_Teneurin"/>
    <property type="match status" value="1"/>
</dbReference>
<dbReference type="EMBL" id="CAJZBQ010000011">
    <property type="protein sequence ID" value="CAG9313954.1"/>
    <property type="molecule type" value="Genomic_DNA"/>
</dbReference>
<feature type="transmembrane region" description="Helical" evidence="1">
    <location>
        <begin position="367"/>
        <end position="388"/>
    </location>
</feature>
<keyword evidence="4" id="KW-1185">Reference proteome</keyword>
<feature type="transmembrane region" description="Helical" evidence="1">
    <location>
        <begin position="134"/>
        <end position="151"/>
    </location>
</feature>
<keyword evidence="1" id="KW-1133">Transmembrane helix</keyword>
<evidence type="ECO:0000313" key="3">
    <source>
        <dbReference type="EMBL" id="CAG9313954.1"/>
    </source>
</evidence>
<feature type="transmembrane region" description="Helical" evidence="1">
    <location>
        <begin position="96"/>
        <end position="114"/>
    </location>
</feature>
<feature type="transmembrane region" description="Helical" evidence="1">
    <location>
        <begin position="201"/>
        <end position="229"/>
    </location>
</feature>
<dbReference type="AlphaFoldDB" id="A0AAU9IEX3"/>
<sequence length="468" mass="53604">MNRPKECDSYTDCNEHGDCISGDCSCDLGWFGKTCTSSGIDEWGEKAWKGLVVLFSILYFLLFVLALYKLYKAIKSDKHLGINRLFVRLLRSPKHLSLFFISLIGLLRGIWISYDPLCLRNKMPRVGDRLLGEITYPILYGVYTCVLLVWGGLYQGMASKKTDPFRILRRFLLWIMILSFPCVSIMSILKGLRYSDSTVYILGSCCVGVGIVILVMGFIMFTILLFCYVDSNAGKSEEIELRFQNSIALSETQNIFLQEKREDVPSSPSPFRRSSLALFFDDSANKRNEEIGLVDGSNNVADFHNWQKQDCTWNTFESENTSVTSEIFIRDTTKHEDYNYRLHTKHGEVSHYILNLTEEDGIVFRKIIILSSLSALLGILVLLLYISYTVGNLSDNPHATLALIYIAFSLEIFSCTIIYNVFTTQIRVEAKERLNFVTRICIDNSDKEVKISYPKRFGNIGDKLYYYF</sequence>
<evidence type="ECO:0000313" key="4">
    <source>
        <dbReference type="Proteomes" id="UP001162131"/>
    </source>
</evidence>
<feature type="transmembrane region" description="Helical" evidence="1">
    <location>
        <begin position="171"/>
        <end position="189"/>
    </location>
</feature>
<protein>
    <recommendedName>
        <fullName evidence="2">EGF-like domain-containing protein</fullName>
    </recommendedName>
</protein>
<feature type="domain" description="EGF-like" evidence="2">
    <location>
        <begin position="24"/>
        <end position="35"/>
    </location>
</feature>
<keyword evidence="1" id="KW-0812">Transmembrane</keyword>
<gene>
    <name evidence="3" type="ORF">BSTOLATCC_MIC9755</name>
</gene>
<evidence type="ECO:0000256" key="1">
    <source>
        <dbReference type="SAM" id="Phobius"/>
    </source>
</evidence>
<name>A0AAU9IEX3_9CILI</name>
<reference evidence="3" key="1">
    <citation type="submission" date="2021-09" db="EMBL/GenBank/DDBJ databases">
        <authorList>
            <consortium name="AG Swart"/>
            <person name="Singh M."/>
            <person name="Singh A."/>
            <person name="Seah K."/>
            <person name="Emmerich C."/>
        </authorList>
    </citation>
    <scope>NUCLEOTIDE SEQUENCE</scope>
    <source>
        <strain evidence="3">ATCC30299</strain>
    </source>
</reference>
<proteinExistence type="predicted"/>
<dbReference type="Proteomes" id="UP001162131">
    <property type="component" value="Unassembled WGS sequence"/>
</dbReference>
<comment type="caution">
    <text evidence="3">The sequence shown here is derived from an EMBL/GenBank/DDBJ whole genome shotgun (WGS) entry which is preliminary data.</text>
</comment>